<evidence type="ECO:0000256" key="3">
    <source>
        <dbReference type="ARBA" id="ARBA00022722"/>
    </source>
</evidence>
<evidence type="ECO:0000256" key="1">
    <source>
        <dbReference type="ARBA" id="ARBA00009998"/>
    </source>
</evidence>
<dbReference type="EMBL" id="CAJC01000057">
    <property type="protein sequence ID" value="CCI52187.1"/>
    <property type="molecule type" value="Genomic_DNA"/>
</dbReference>
<proteinExistence type="inferred from homology"/>
<dbReference type="STRING" id="1193518.BN13_150048"/>
<evidence type="ECO:0000256" key="5">
    <source>
        <dbReference type="ARBA" id="ARBA00022839"/>
    </source>
</evidence>
<dbReference type="GO" id="GO:0005829">
    <property type="term" value="C:cytosol"/>
    <property type="evidence" value="ECO:0007669"/>
    <property type="project" value="TreeGrafter"/>
</dbReference>
<comment type="catalytic activity">
    <reaction evidence="6">
        <text>Exonucleolytic cleavage in either 5'- to 3'- or 3'- to 5'-direction to yield nucleoside 5'-phosphates.</text>
        <dbReference type="EC" id="3.1.11.6"/>
    </reaction>
</comment>
<dbReference type="Gene3D" id="1.10.287.1040">
    <property type="entry name" value="Exonuclease VII, small subunit"/>
    <property type="match status" value="1"/>
</dbReference>
<evidence type="ECO:0000313" key="8">
    <source>
        <dbReference type="EMBL" id="CCI52187.1"/>
    </source>
</evidence>
<evidence type="ECO:0000256" key="7">
    <source>
        <dbReference type="SAM" id="MobiDB-lite"/>
    </source>
</evidence>
<dbReference type="GO" id="GO:0008855">
    <property type="term" value="F:exodeoxyribonuclease VII activity"/>
    <property type="evidence" value="ECO:0007669"/>
    <property type="project" value="UniProtKB-UniRule"/>
</dbReference>
<comment type="subunit">
    <text evidence="6">Heterooligomer composed of large and small subunits.</text>
</comment>
<dbReference type="AlphaFoldDB" id="A0A077MBD8"/>
<feature type="compositionally biased region" description="Low complexity" evidence="7">
    <location>
        <begin position="7"/>
        <end position="20"/>
    </location>
</feature>
<accession>A0A077MBD8</accession>
<dbReference type="RefSeq" id="WP_048544633.1">
    <property type="nucleotide sequence ID" value="NZ_HF571038.1"/>
</dbReference>
<keyword evidence="4 6" id="KW-0378">Hydrolase</keyword>
<dbReference type="Pfam" id="PF02609">
    <property type="entry name" value="Exonuc_VII_S"/>
    <property type="match status" value="1"/>
</dbReference>
<dbReference type="NCBIfam" id="NF002139">
    <property type="entry name" value="PRK00977.1-3"/>
    <property type="match status" value="1"/>
</dbReference>
<keyword evidence="5 6" id="KW-0269">Exonuclease</keyword>
<dbReference type="Proteomes" id="UP000035720">
    <property type="component" value="Unassembled WGS sequence"/>
</dbReference>
<feature type="region of interest" description="Disordered" evidence="7">
    <location>
        <begin position="1"/>
        <end position="20"/>
    </location>
</feature>
<organism evidence="8 9">
    <name type="scientific">Nostocoides jenkinsii Ben 74</name>
    <dbReference type="NCBI Taxonomy" id="1193518"/>
    <lineage>
        <taxon>Bacteria</taxon>
        <taxon>Bacillati</taxon>
        <taxon>Actinomycetota</taxon>
        <taxon>Actinomycetes</taxon>
        <taxon>Micrococcales</taxon>
        <taxon>Intrasporangiaceae</taxon>
        <taxon>Nostocoides</taxon>
    </lineage>
</organism>
<dbReference type="OrthoDB" id="5244334at2"/>
<comment type="function">
    <text evidence="6">Bidirectionally degrades single-stranded DNA into large acid-insoluble oligonucleotides, which are then degraded further into small acid-soluble oligonucleotides.</text>
</comment>
<keyword evidence="9" id="KW-1185">Reference proteome</keyword>
<dbReference type="PANTHER" id="PTHR34137:SF1">
    <property type="entry name" value="EXODEOXYRIBONUCLEASE 7 SMALL SUBUNIT"/>
    <property type="match status" value="1"/>
</dbReference>
<evidence type="ECO:0000256" key="4">
    <source>
        <dbReference type="ARBA" id="ARBA00022801"/>
    </source>
</evidence>
<evidence type="ECO:0000256" key="6">
    <source>
        <dbReference type="HAMAP-Rule" id="MF_00337"/>
    </source>
</evidence>
<gene>
    <name evidence="6 8" type="primary">xseB</name>
    <name evidence="8" type="ORF">BN13_150048</name>
</gene>
<comment type="subcellular location">
    <subcellularLocation>
        <location evidence="6">Cytoplasm</location>
    </subcellularLocation>
</comment>
<dbReference type="PANTHER" id="PTHR34137">
    <property type="entry name" value="EXODEOXYRIBONUCLEASE 7 SMALL SUBUNIT"/>
    <property type="match status" value="1"/>
</dbReference>
<keyword evidence="2 6" id="KW-0963">Cytoplasm</keyword>
<sequence length="89" mass="9563">MPKKADTPTPDVPDAAPPAASINAGIADLGYEQARDELVEIVARLESGRVGLEESMTLWQRGEALADRCEAWLDEAQSRLQAVTDAPTD</sequence>
<dbReference type="EC" id="3.1.11.6" evidence="6"/>
<name>A0A077MBD8_9MICO</name>
<dbReference type="GO" id="GO:0009318">
    <property type="term" value="C:exodeoxyribonuclease VII complex"/>
    <property type="evidence" value="ECO:0007669"/>
    <property type="project" value="UniProtKB-UniRule"/>
</dbReference>
<reference evidence="8 9" key="1">
    <citation type="journal article" date="2013" name="ISME J.">
        <title>A metabolic model for members of the genus Tetrasphaera involved in enhanced biological phosphorus removal.</title>
        <authorList>
            <person name="Kristiansen R."/>
            <person name="Nguyen H.T.T."/>
            <person name="Saunders A.M."/>
            <person name="Nielsen J.L."/>
            <person name="Wimmer R."/>
            <person name="Le V.Q."/>
            <person name="McIlroy S.J."/>
            <person name="Petrovski S."/>
            <person name="Seviour R.J."/>
            <person name="Calteau A."/>
            <person name="Nielsen K.L."/>
            <person name="Nielsen P.H."/>
        </authorList>
    </citation>
    <scope>NUCLEOTIDE SEQUENCE [LARGE SCALE GENOMIC DNA]</scope>
    <source>
        <strain evidence="8 9">Ben 74</strain>
    </source>
</reference>
<keyword evidence="3 6" id="KW-0540">Nuclease</keyword>
<comment type="caution">
    <text evidence="8">The sequence shown here is derived from an EMBL/GenBank/DDBJ whole genome shotgun (WGS) entry which is preliminary data.</text>
</comment>
<evidence type="ECO:0000313" key="9">
    <source>
        <dbReference type="Proteomes" id="UP000035720"/>
    </source>
</evidence>
<dbReference type="InterPro" id="IPR003761">
    <property type="entry name" value="Exonuc_VII_S"/>
</dbReference>
<dbReference type="GO" id="GO:0006308">
    <property type="term" value="P:DNA catabolic process"/>
    <property type="evidence" value="ECO:0007669"/>
    <property type="project" value="UniProtKB-UniRule"/>
</dbReference>
<dbReference type="SUPFAM" id="SSF116842">
    <property type="entry name" value="XseB-like"/>
    <property type="match status" value="1"/>
</dbReference>
<dbReference type="HAMAP" id="MF_00337">
    <property type="entry name" value="Exonuc_7_S"/>
    <property type="match status" value="1"/>
</dbReference>
<dbReference type="NCBIfam" id="TIGR01280">
    <property type="entry name" value="xseB"/>
    <property type="match status" value="1"/>
</dbReference>
<dbReference type="InterPro" id="IPR037004">
    <property type="entry name" value="Exonuc_VII_ssu_sf"/>
</dbReference>
<protein>
    <recommendedName>
        <fullName evidence="6">Exodeoxyribonuclease 7 small subunit</fullName>
        <ecNumber evidence="6">3.1.11.6</ecNumber>
    </recommendedName>
    <alternativeName>
        <fullName evidence="6">Exodeoxyribonuclease VII small subunit</fullName>
        <shortName evidence="6">Exonuclease VII small subunit</shortName>
    </alternativeName>
</protein>
<evidence type="ECO:0000256" key="2">
    <source>
        <dbReference type="ARBA" id="ARBA00022490"/>
    </source>
</evidence>
<comment type="similarity">
    <text evidence="1 6">Belongs to the XseB family.</text>
</comment>